<dbReference type="InterPro" id="IPR032675">
    <property type="entry name" value="LRR_dom_sf"/>
</dbReference>
<dbReference type="Gene3D" id="3.80.10.10">
    <property type="entry name" value="Ribonuclease Inhibitor"/>
    <property type="match status" value="2"/>
</dbReference>
<dbReference type="PRINTS" id="PR00019">
    <property type="entry name" value="LEURICHRPT"/>
</dbReference>
<dbReference type="InParanoid" id="C3YTX3"/>
<dbReference type="InterPro" id="IPR000483">
    <property type="entry name" value="Cys-rich_flank_reg_C"/>
</dbReference>
<gene>
    <name evidence="7" type="ORF">BRAFLDRAFT_66743</name>
</gene>
<accession>C3YTX3</accession>
<dbReference type="InterPro" id="IPR001611">
    <property type="entry name" value="Leu-rich_rpt"/>
</dbReference>
<feature type="chain" id="PRO_5002935993" description="LRRCT domain-containing protein" evidence="5">
    <location>
        <begin position="25"/>
        <end position="821"/>
    </location>
</feature>
<keyword evidence="1" id="KW-0433">Leucine-rich repeat</keyword>
<dbReference type="PROSITE" id="PS51450">
    <property type="entry name" value="LRR"/>
    <property type="match status" value="2"/>
</dbReference>
<feature type="compositionally biased region" description="Polar residues" evidence="4">
    <location>
        <begin position="359"/>
        <end position="376"/>
    </location>
</feature>
<dbReference type="FunFam" id="3.80.10.10:FF:001360">
    <property type="entry name" value="Uncharacterized protein"/>
    <property type="match status" value="1"/>
</dbReference>
<feature type="compositionally biased region" description="Polar residues" evidence="4">
    <location>
        <begin position="497"/>
        <end position="513"/>
    </location>
</feature>
<evidence type="ECO:0000259" key="6">
    <source>
        <dbReference type="SMART" id="SM00082"/>
    </source>
</evidence>
<evidence type="ECO:0000256" key="1">
    <source>
        <dbReference type="ARBA" id="ARBA00022614"/>
    </source>
</evidence>
<dbReference type="eggNOG" id="KOG0619">
    <property type="taxonomic scope" value="Eukaryota"/>
</dbReference>
<dbReference type="SMART" id="SM00082">
    <property type="entry name" value="LRRCT"/>
    <property type="match status" value="1"/>
</dbReference>
<feature type="compositionally biased region" description="Basic and acidic residues" evidence="4">
    <location>
        <begin position="347"/>
        <end position="358"/>
    </location>
</feature>
<dbReference type="PANTHER" id="PTHR24369">
    <property type="entry name" value="ANTIGEN BSP, PUTATIVE-RELATED"/>
    <property type="match status" value="1"/>
</dbReference>
<feature type="compositionally biased region" description="Polar residues" evidence="4">
    <location>
        <begin position="594"/>
        <end position="611"/>
    </location>
</feature>
<dbReference type="PANTHER" id="PTHR24369:SF210">
    <property type="entry name" value="CHAOPTIN-RELATED"/>
    <property type="match status" value="1"/>
</dbReference>
<feature type="domain" description="LRRCT" evidence="6">
    <location>
        <begin position="253"/>
        <end position="302"/>
    </location>
</feature>
<protein>
    <recommendedName>
        <fullName evidence="6">LRRCT domain-containing protein</fullName>
    </recommendedName>
</protein>
<dbReference type="InterPro" id="IPR050541">
    <property type="entry name" value="LRR_TM_domain-containing"/>
</dbReference>
<dbReference type="AlphaFoldDB" id="C3YTX3"/>
<proteinExistence type="predicted"/>
<dbReference type="Pfam" id="PF13855">
    <property type="entry name" value="LRR_8"/>
    <property type="match status" value="2"/>
</dbReference>
<keyword evidence="2 5" id="KW-0732">Signal</keyword>
<reference evidence="7" key="1">
    <citation type="journal article" date="2008" name="Nature">
        <title>The amphioxus genome and the evolution of the chordate karyotype.</title>
        <authorList>
            <consortium name="US DOE Joint Genome Institute (JGI-PGF)"/>
            <person name="Putnam N.H."/>
            <person name="Butts T."/>
            <person name="Ferrier D.E.K."/>
            <person name="Furlong R.F."/>
            <person name="Hellsten U."/>
            <person name="Kawashima T."/>
            <person name="Robinson-Rechavi M."/>
            <person name="Shoguchi E."/>
            <person name="Terry A."/>
            <person name="Yu J.-K."/>
            <person name="Benito-Gutierrez E.L."/>
            <person name="Dubchak I."/>
            <person name="Garcia-Fernandez J."/>
            <person name="Gibson-Brown J.J."/>
            <person name="Grigoriev I.V."/>
            <person name="Horton A.C."/>
            <person name="de Jong P.J."/>
            <person name="Jurka J."/>
            <person name="Kapitonov V.V."/>
            <person name="Kohara Y."/>
            <person name="Kuroki Y."/>
            <person name="Lindquist E."/>
            <person name="Lucas S."/>
            <person name="Osoegawa K."/>
            <person name="Pennacchio L.A."/>
            <person name="Salamov A.A."/>
            <person name="Satou Y."/>
            <person name="Sauka-Spengler T."/>
            <person name="Schmutz J."/>
            <person name="Shin-I T."/>
            <person name="Toyoda A."/>
            <person name="Bronner-Fraser M."/>
            <person name="Fujiyama A."/>
            <person name="Holland L.Z."/>
            <person name="Holland P.W.H."/>
            <person name="Satoh N."/>
            <person name="Rokhsar D.S."/>
        </authorList>
    </citation>
    <scope>NUCLEOTIDE SEQUENCE [LARGE SCALE GENOMIC DNA]</scope>
    <source>
        <strain evidence="7">S238N-H82</strain>
        <tissue evidence="7">Testes</tissue>
    </source>
</reference>
<feature type="region of interest" description="Disordered" evidence="4">
    <location>
        <begin position="324"/>
        <end position="407"/>
    </location>
</feature>
<evidence type="ECO:0000256" key="4">
    <source>
        <dbReference type="SAM" id="MobiDB-lite"/>
    </source>
</evidence>
<keyword evidence="3" id="KW-0677">Repeat</keyword>
<evidence type="ECO:0000256" key="2">
    <source>
        <dbReference type="ARBA" id="ARBA00022729"/>
    </source>
</evidence>
<evidence type="ECO:0000256" key="3">
    <source>
        <dbReference type="ARBA" id="ARBA00022737"/>
    </source>
</evidence>
<name>C3YTX3_BRAFL</name>
<dbReference type="SUPFAM" id="SSF52058">
    <property type="entry name" value="L domain-like"/>
    <property type="match status" value="1"/>
</dbReference>
<sequence>MGRKLRHLLMFLIIILKEPNLPEAGCSCVQSLRCYCRNQRLTNIHQNLPASISNLDVGNNLITSVSPSELLRYLDTLKTLFLDYNQITMIRPGTFANLPWLQQLSMSNNQITMIDAGTFANLPRLQRLDLSKNQITKIHADAFANLPSLANLCLSKNSIAMIHSGVLANLPQLQKLILSTNHITTIQAGVYANLIHLKKLVLHSNQITMIHSGAFSNLPQLQRLDLSNNNISAIAPLAYGLLPSNLIIKLDGNPWQCDCKMLPFRLDMTEFPSVKDQVICAQPANLRGQKLAGVNPEELVCLEPTMPTLPADAQVTCSNHCNGTAGPASKTSRPRETIASPLQTTSDKPESKSCRADTHVTSNSYNNGTTASSTRSPKGKRVKTVPTLASPLQTTSDKLEGSSSSRSAPSFPFPVLIASICGSAAGVVLVGSIILTIWCKRRTSHPPNTAVSVIASGHDQTGQGQAQAQHMSVEKLSCRVALQPNPYAGSEGPPKDQASTAMTSGHDQTGQGQSQAIIKLNKNTTATIVSSHDHQYEDVDNHHNQRGQGQLQALKFAHLSRNKLLAALKPNPMYRGKWTPPTTPAPTSGHHRTGQGTSQASTQSYRNTTADSGYDHQYEDIDLDKQHTQTGQGQSQSITKPNATATVMSSGYDHQYEDIDLDKQHNQTGQGQSQSITKPNATATVMSSSYDHQYEDIDLDKQHNQTGQGQSQSITKPNATATVMSSGYDHQYEDIDLDKQHNQTGQGQSQSITKPNATATVMSSGYDHQYEDIDQTNNPIQGRASLSPLLNPTQTTVLSSGYDHQYEDIDKQHPHTGQDSL</sequence>
<evidence type="ECO:0000256" key="5">
    <source>
        <dbReference type="SAM" id="SignalP"/>
    </source>
</evidence>
<dbReference type="SMART" id="SM00369">
    <property type="entry name" value="LRR_TYP"/>
    <property type="match status" value="7"/>
</dbReference>
<feature type="signal peptide" evidence="5">
    <location>
        <begin position="1"/>
        <end position="24"/>
    </location>
</feature>
<dbReference type="EMBL" id="GG666552">
    <property type="protein sequence ID" value="EEN56250.1"/>
    <property type="molecule type" value="Genomic_DNA"/>
</dbReference>
<evidence type="ECO:0000313" key="7">
    <source>
        <dbReference type="EMBL" id="EEN56250.1"/>
    </source>
</evidence>
<feature type="region of interest" description="Disordered" evidence="4">
    <location>
        <begin position="483"/>
        <end position="513"/>
    </location>
</feature>
<dbReference type="InterPro" id="IPR003591">
    <property type="entry name" value="Leu-rich_rpt_typical-subtyp"/>
</dbReference>
<feature type="region of interest" description="Disordered" evidence="4">
    <location>
        <begin position="571"/>
        <end position="614"/>
    </location>
</feature>
<organism>
    <name type="scientific">Branchiostoma floridae</name>
    <name type="common">Florida lancelet</name>
    <name type="synonym">Amphioxus</name>
    <dbReference type="NCBI Taxonomy" id="7739"/>
    <lineage>
        <taxon>Eukaryota</taxon>
        <taxon>Metazoa</taxon>
        <taxon>Chordata</taxon>
        <taxon>Cephalochordata</taxon>
        <taxon>Leptocardii</taxon>
        <taxon>Amphioxiformes</taxon>
        <taxon>Branchiostomatidae</taxon>
        <taxon>Branchiostoma</taxon>
    </lineage>
</organism>